<name>A0A6S8ZH32_9STRA</name>
<sequence length="522" mass="58902">MAKMSHQGIVRRLAAMSIMCLAAMDQSHIAAAQEEKRRDGGSVSAGRYRYLGEEAWMERRYDDAALFYTRAAEVEPDNALNYYKLFRVNNRMKKLSSALKDLTTACEKDPSKAEYRTQKAKLLVSLGQCDEAVEEYKILQQQNQASDIQPNIDEARRCAAEVQAATSSFARQDWATALQYFNMALSHMEQAPDLLFMKAKAEYETQDYYGVISDMGRILKSYPSHIEAYQLRGEAYFRLGEHDTAVNHFREGLKLDPEHKGCKKGHKAIKTLLKKEKRGDDAFQAGQYKEAIDHWWAAMNLDISHLAFVRPALLKVVKAHTKLGEHDKAIEEAHKHVNNMESVEGLHALGDAQIAADKFDEAVRTFHRAFEIAPEDEKRNAQEKVREAEVALKQSKEKNYYKILGVQRNAASKEIKKAYRELALKWHPDKNPDNAEEAEKMFQDISEAYEVLSDKETRAKYDRGEAVFDNQGGGGDPRARHAQFFNQFQNSGGFPGGGFHHGGGGGRRGGGGGGPQFRFHMG</sequence>
<evidence type="ECO:0000256" key="1">
    <source>
        <dbReference type="ARBA" id="ARBA00022737"/>
    </source>
</evidence>
<feature type="repeat" description="TPR" evidence="3">
    <location>
        <begin position="343"/>
        <end position="376"/>
    </location>
</feature>
<feature type="domain" description="J" evidence="5">
    <location>
        <begin position="399"/>
        <end position="465"/>
    </location>
</feature>
<protein>
    <recommendedName>
        <fullName evidence="5">J domain-containing protein</fullName>
    </recommendedName>
</protein>
<evidence type="ECO:0000259" key="5">
    <source>
        <dbReference type="PROSITE" id="PS50076"/>
    </source>
</evidence>
<dbReference type="PROSITE" id="PS00636">
    <property type="entry name" value="DNAJ_1"/>
    <property type="match status" value="1"/>
</dbReference>
<feature type="repeat" description="TPR" evidence="3">
    <location>
        <begin position="226"/>
        <end position="259"/>
    </location>
</feature>
<dbReference type="Gene3D" id="1.10.287.110">
    <property type="entry name" value="DnaJ domain"/>
    <property type="match status" value="1"/>
</dbReference>
<dbReference type="SUPFAM" id="SSF46565">
    <property type="entry name" value="Chaperone J-domain"/>
    <property type="match status" value="1"/>
</dbReference>
<keyword evidence="1" id="KW-0677">Repeat</keyword>
<dbReference type="InterPro" id="IPR011990">
    <property type="entry name" value="TPR-like_helical_dom_sf"/>
</dbReference>
<reference evidence="6" key="1">
    <citation type="submission" date="2021-01" db="EMBL/GenBank/DDBJ databases">
        <authorList>
            <person name="Corre E."/>
            <person name="Pelletier E."/>
            <person name="Niang G."/>
            <person name="Scheremetjew M."/>
            <person name="Finn R."/>
            <person name="Kale V."/>
            <person name="Holt S."/>
            <person name="Cochrane G."/>
            <person name="Meng A."/>
            <person name="Brown T."/>
            <person name="Cohen L."/>
        </authorList>
    </citation>
    <scope>NUCLEOTIDE SEQUENCE</scope>
    <source>
        <strain evidence="6">GSO104</strain>
    </source>
</reference>
<keyword evidence="2 3" id="KW-0802">TPR repeat</keyword>
<dbReference type="SMART" id="SM00271">
    <property type="entry name" value="DnaJ"/>
    <property type="match status" value="1"/>
</dbReference>
<dbReference type="PROSITE" id="PS50005">
    <property type="entry name" value="TPR"/>
    <property type="match status" value="3"/>
</dbReference>
<dbReference type="PANTHER" id="PTHR45188:SF2">
    <property type="entry name" value="DNAJ HOMOLOG SUBFAMILY C MEMBER 7"/>
    <property type="match status" value="1"/>
</dbReference>
<dbReference type="Pfam" id="PF00226">
    <property type="entry name" value="DnaJ"/>
    <property type="match status" value="1"/>
</dbReference>
<organism evidence="6">
    <name type="scientific">Ditylum brightwellii</name>
    <dbReference type="NCBI Taxonomy" id="49249"/>
    <lineage>
        <taxon>Eukaryota</taxon>
        <taxon>Sar</taxon>
        <taxon>Stramenopiles</taxon>
        <taxon>Ochrophyta</taxon>
        <taxon>Bacillariophyta</taxon>
        <taxon>Mediophyceae</taxon>
        <taxon>Lithodesmiophycidae</taxon>
        <taxon>Lithodesmiales</taxon>
        <taxon>Lithodesmiaceae</taxon>
        <taxon>Ditylum</taxon>
    </lineage>
</organism>
<dbReference type="Pfam" id="PF00515">
    <property type="entry name" value="TPR_1"/>
    <property type="match status" value="1"/>
</dbReference>
<feature type="compositionally biased region" description="Gly residues" evidence="4">
    <location>
        <begin position="493"/>
        <end position="515"/>
    </location>
</feature>
<dbReference type="SUPFAM" id="SSF48452">
    <property type="entry name" value="TPR-like"/>
    <property type="match status" value="2"/>
</dbReference>
<dbReference type="EMBL" id="HBNS01012481">
    <property type="protein sequence ID" value="CAE4598046.1"/>
    <property type="molecule type" value="Transcribed_RNA"/>
</dbReference>
<feature type="region of interest" description="Disordered" evidence="4">
    <location>
        <begin position="487"/>
        <end position="522"/>
    </location>
</feature>
<proteinExistence type="predicted"/>
<dbReference type="PRINTS" id="PR00625">
    <property type="entry name" value="JDOMAIN"/>
</dbReference>
<dbReference type="InterPro" id="IPR036869">
    <property type="entry name" value="J_dom_sf"/>
</dbReference>
<dbReference type="InterPro" id="IPR018253">
    <property type="entry name" value="DnaJ_domain_CS"/>
</dbReference>
<dbReference type="InterPro" id="IPR001623">
    <property type="entry name" value="DnaJ_domain"/>
</dbReference>
<dbReference type="PROSITE" id="PS50293">
    <property type="entry name" value="TPR_REGION"/>
    <property type="match status" value="1"/>
</dbReference>
<dbReference type="PANTHER" id="PTHR45188">
    <property type="entry name" value="DNAJ PROTEIN P58IPK HOMOLOG"/>
    <property type="match status" value="1"/>
</dbReference>
<evidence type="ECO:0000256" key="2">
    <source>
        <dbReference type="ARBA" id="ARBA00022803"/>
    </source>
</evidence>
<feature type="repeat" description="TPR" evidence="3">
    <location>
        <begin position="45"/>
        <end position="78"/>
    </location>
</feature>
<dbReference type="InterPro" id="IPR019734">
    <property type="entry name" value="TPR_rpt"/>
</dbReference>
<evidence type="ECO:0000313" key="6">
    <source>
        <dbReference type="EMBL" id="CAE4598046.1"/>
    </source>
</evidence>
<accession>A0A6S8ZH32</accession>
<dbReference type="PROSITE" id="PS50076">
    <property type="entry name" value="DNAJ_2"/>
    <property type="match status" value="1"/>
</dbReference>
<dbReference type="SMART" id="SM00028">
    <property type="entry name" value="TPR"/>
    <property type="match status" value="7"/>
</dbReference>
<dbReference type="AlphaFoldDB" id="A0A6S8ZH32"/>
<evidence type="ECO:0000256" key="3">
    <source>
        <dbReference type="PROSITE-ProRule" id="PRU00339"/>
    </source>
</evidence>
<dbReference type="Gene3D" id="1.25.40.10">
    <property type="entry name" value="Tetratricopeptide repeat domain"/>
    <property type="match status" value="1"/>
</dbReference>
<dbReference type="CDD" id="cd06257">
    <property type="entry name" value="DnaJ"/>
    <property type="match status" value="1"/>
</dbReference>
<dbReference type="Pfam" id="PF13176">
    <property type="entry name" value="TPR_7"/>
    <property type="match status" value="1"/>
</dbReference>
<evidence type="ECO:0000256" key="4">
    <source>
        <dbReference type="SAM" id="MobiDB-lite"/>
    </source>
</evidence>
<gene>
    <name evidence="6" type="ORF">DBRI00130_LOCUS10079</name>
</gene>